<reference evidence="2" key="1">
    <citation type="submission" date="2016-04" db="EMBL/GenBank/DDBJ databases">
        <authorList>
            <person name="Chen L."/>
            <person name="Zhuang W."/>
            <person name="Wang G."/>
        </authorList>
    </citation>
    <scope>NUCLEOTIDE SEQUENCE [LARGE SCALE GENOMIC DNA]</scope>
    <source>
        <strain evidence="2">208</strain>
    </source>
</reference>
<protein>
    <recommendedName>
        <fullName evidence="3">Methyltransferase FkbM domain-containing protein</fullName>
    </recommendedName>
</protein>
<evidence type="ECO:0000313" key="1">
    <source>
        <dbReference type="EMBL" id="OQP60268.1"/>
    </source>
</evidence>
<dbReference type="STRING" id="550983.A4R26_20135"/>
<dbReference type="RefSeq" id="WP_081164378.1">
    <property type="nucleotide sequence ID" value="NZ_LWBP01000156.1"/>
</dbReference>
<accession>A0A1V9FPL1</accession>
<proteinExistence type="predicted"/>
<dbReference type="AlphaFoldDB" id="A0A1V9FPL1"/>
<sequence length="73" mass="8264">MTHTDLIYDFGAHKGDDSGWYLQPGYREVAVEASPQLAKELERKFNLAIVTGKMTGVNVTRQLIFWVDIHATL</sequence>
<name>A0A1V9FPL1_9BACT</name>
<dbReference type="EMBL" id="LWBP01000156">
    <property type="protein sequence ID" value="OQP60268.1"/>
    <property type="molecule type" value="Genomic_DNA"/>
</dbReference>
<evidence type="ECO:0008006" key="3">
    <source>
        <dbReference type="Google" id="ProtNLM"/>
    </source>
</evidence>
<dbReference type="Proteomes" id="UP000192276">
    <property type="component" value="Unassembled WGS sequence"/>
</dbReference>
<evidence type="ECO:0000313" key="2">
    <source>
        <dbReference type="Proteomes" id="UP000192276"/>
    </source>
</evidence>
<organism evidence="1 2">
    <name type="scientific">Niastella populi</name>
    <dbReference type="NCBI Taxonomy" id="550983"/>
    <lineage>
        <taxon>Bacteria</taxon>
        <taxon>Pseudomonadati</taxon>
        <taxon>Bacteroidota</taxon>
        <taxon>Chitinophagia</taxon>
        <taxon>Chitinophagales</taxon>
        <taxon>Chitinophagaceae</taxon>
        <taxon>Niastella</taxon>
    </lineage>
</organism>
<keyword evidence="2" id="KW-1185">Reference proteome</keyword>
<comment type="caution">
    <text evidence="1">The sequence shown here is derived from an EMBL/GenBank/DDBJ whole genome shotgun (WGS) entry which is preliminary data.</text>
</comment>
<dbReference type="OrthoDB" id="9812600at2"/>
<gene>
    <name evidence="1" type="ORF">A4R26_20135</name>
</gene>